<evidence type="ECO:0000313" key="2">
    <source>
        <dbReference type="Proteomes" id="UP000295083"/>
    </source>
</evidence>
<reference evidence="1 2" key="1">
    <citation type="submission" date="2018-11" db="EMBL/GenBank/DDBJ databases">
        <title>Genome sequence and assembly of Colletotrichum spinosum.</title>
        <authorList>
            <person name="Gan P."/>
            <person name="Shirasu K."/>
        </authorList>
    </citation>
    <scope>NUCLEOTIDE SEQUENCE [LARGE SCALE GENOMIC DNA]</scope>
    <source>
        <strain evidence="1 2">CBS 515.97</strain>
    </source>
</reference>
<dbReference type="AlphaFoldDB" id="A0A4R8Q0B3"/>
<dbReference type="Proteomes" id="UP000295083">
    <property type="component" value="Unassembled WGS sequence"/>
</dbReference>
<sequence>MSLKPFDVVRALSSIDDGVADRMSDVSTIPNLCGTAPAIFSTIQGSSCPSGNAGHAEVSWLSESPAVLRR</sequence>
<protein>
    <submittedName>
        <fullName evidence="1">Uncharacterized protein</fullName>
    </submittedName>
</protein>
<accession>A0A4R8Q0B3</accession>
<dbReference type="EMBL" id="QAPG01000105">
    <property type="protein sequence ID" value="TDZ31318.1"/>
    <property type="molecule type" value="Genomic_DNA"/>
</dbReference>
<proteinExistence type="predicted"/>
<keyword evidence="2" id="KW-1185">Reference proteome</keyword>
<evidence type="ECO:0000313" key="1">
    <source>
        <dbReference type="EMBL" id="TDZ31318.1"/>
    </source>
</evidence>
<organism evidence="1 2">
    <name type="scientific">Colletotrichum spinosum</name>
    <dbReference type="NCBI Taxonomy" id="1347390"/>
    <lineage>
        <taxon>Eukaryota</taxon>
        <taxon>Fungi</taxon>
        <taxon>Dikarya</taxon>
        <taxon>Ascomycota</taxon>
        <taxon>Pezizomycotina</taxon>
        <taxon>Sordariomycetes</taxon>
        <taxon>Hypocreomycetidae</taxon>
        <taxon>Glomerellales</taxon>
        <taxon>Glomerellaceae</taxon>
        <taxon>Colletotrichum</taxon>
        <taxon>Colletotrichum orbiculare species complex</taxon>
    </lineage>
</organism>
<gene>
    <name evidence="1" type="ORF">C8035_v005990</name>
</gene>
<comment type="caution">
    <text evidence="1">The sequence shown here is derived from an EMBL/GenBank/DDBJ whole genome shotgun (WGS) entry which is preliminary data.</text>
</comment>
<name>A0A4R8Q0B3_9PEZI</name>